<evidence type="ECO:0000256" key="1">
    <source>
        <dbReference type="ARBA" id="ARBA00001971"/>
    </source>
</evidence>
<keyword evidence="5" id="KW-0479">Metal-binding</keyword>
<dbReference type="AlphaFoldDB" id="A0A5C3NEZ9"/>
<dbReference type="InterPro" id="IPR002401">
    <property type="entry name" value="Cyt_P450_E_grp-I"/>
</dbReference>
<dbReference type="InterPro" id="IPR050364">
    <property type="entry name" value="Cytochrome_P450_fung"/>
</dbReference>
<evidence type="ECO:0000313" key="10">
    <source>
        <dbReference type="Proteomes" id="UP000305948"/>
    </source>
</evidence>
<dbReference type="Pfam" id="PF00067">
    <property type="entry name" value="p450"/>
    <property type="match status" value="1"/>
</dbReference>
<dbReference type="Gene3D" id="1.10.630.10">
    <property type="entry name" value="Cytochrome P450"/>
    <property type="match status" value="1"/>
</dbReference>
<name>A0A5C3NEZ9_9AGAM</name>
<dbReference type="InterPro" id="IPR036396">
    <property type="entry name" value="Cyt_P450_sf"/>
</dbReference>
<evidence type="ECO:0000313" key="9">
    <source>
        <dbReference type="EMBL" id="TFK52101.1"/>
    </source>
</evidence>
<dbReference type="SUPFAM" id="SSF48264">
    <property type="entry name" value="Cytochrome P450"/>
    <property type="match status" value="1"/>
</dbReference>
<accession>A0A5C3NEZ9</accession>
<keyword evidence="4" id="KW-0349">Heme</keyword>
<evidence type="ECO:0000256" key="5">
    <source>
        <dbReference type="ARBA" id="ARBA00022723"/>
    </source>
</evidence>
<dbReference type="OrthoDB" id="2789670at2759"/>
<proteinExistence type="inferred from homology"/>
<keyword evidence="8" id="KW-0503">Monooxygenase</keyword>
<dbReference type="GO" id="GO:0016705">
    <property type="term" value="F:oxidoreductase activity, acting on paired donors, with incorporation or reduction of molecular oxygen"/>
    <property type="evidence" value="ECO:0007669"/>
    <property type="project" value="InterPro"/>
</dbReference>
<protein>
    <submittedName>
        <fullName evidence="9">p450-domain-containing protein</fullName>
    </submittedName>
</protein>
<evidence type="ECO:0000256" key="6">
    <source>
        <dbReference type="ARBA" id="ARBA00023002"/>
    </source>
</evidence>
<comment type="similarity">
    <text evidence="3">Belongs to the cytochrome P450 family.</text>
</comment>
<gene>
    <name evidence="9" type="ORF">OE88DRAFT_1658898</name>
</gene>
<dbReference type="PANTHER" id="PTHR46300:SF7">
    <property type="entry name" value="P450, PUTATIVE (EUROFUNG)-RELATED"/>
    <property type="match status" value="1"/>
</dbReference>
<dbReference type="PRINTS" id="PR00463">
    <property type="entry name" value="EP450I"/>
</dbReference>
<comment type="cofactor">
    <cofactor evidence="1">
        <name>heme</name>
        <dbReference type="ChEBI" id="CHEBI:30413"/>
    </cofactor>
</comment>
<sequence length="89" mass="10091">MGLPHTSSSDSVHRRYFIPKGALIFANIWSILHDSEVYPEPEECRPERFLHDGHLHDGRKRLSLSFGAGRRALLTFASHAIHAFSQLTP</sequence>
<evidence type="ECO:0000256" key="7">
    <source>
        <dbReference type="ARBA" id="ARBA00023004"/>
    </source>
</evidence>
<comment type="pathway">
    <text evidence="2">Secondary metabolite biosynthesis.</text>
</comment>
<dbReference type="InterPro" id="IPR001128">
    <property type="entry name" value="Cyt_P450"/>
</dbReference>
<dbReference type="GO" id="GO:0005506">
    <property type="term" value="F:iron ion binding"/>
    <property type="evidence" value="ECO:0007669"/>
    <property type="project" value="InterPro"/>
</dbReference>
<keyword evidence="10" id="KW-1185">Reference proteome</keyword>
<reference evidence="9 10" key="1">
    <citation type="journal article" date="2019" name="Nat. Ecol. Evol.">
        <title>Megaphylogeny resolves global patterns of mushroom evolution.</title>
        <authorList>
            <person name="Varga T."/>
            <person name="Krizsan K."/>
            <person name="Foldi C."/>
            <person name="Dima B."/>
            <person name="Sanchez-Garcia M."/>
            <person name="Sanchez-Ramirez S."/>
            <person name="Szollosi G.J."/>
            <person name="Szarkandi J.G."/>
            <person name="Papp V."/>
            <person name="Albert L."/>
            <person name="Andreopoulos W."/>
            <person name="Angelini C."/>
            <person name="Antonin V."/>
            <person name="Barry K.W."/>
            <person name="Bougher N.L."/>
            <person name="Buchanan P."/>
            <person name="Buyck B."/>
            <person name="Bense V."/>
            <person name="Catcheside P."/>
            <person name="Chovatia M."/>
            <person name="Cooper J."/>
            <person name="Damon W."/>
            <person name="Desjardin D."/>
            <person name="Finy P."/>
            <person name="Geml J."/>
            <person name="Haridas S."/>
            <person name="Hughes K."/>
            <person name="Justo A."/>
            <person name="Karasinski D."/>
            <person name="Kautmanova I."/>
            <person name="Kiss B."/>
            <person name="Kocsube S."/>
            <person name="Kotiranta H."/>
            <person name="LaButti K.M."/>
            <person name="Lechner B.E."/>
            <person name="Liimatainen K."/>
            <person name="Lipzen A."/>
            <person name="Lukacs Z."/>
            <person name="Mihaltcheva S."/>
            <person name="Morgado L.N."/>
            <person name="Niskanen T."/>
            <person name="Noordeloos M.E."/>
            <person name="Ohm R.A."/>
            <person name="Ortiz-Santana B."/>
            <person name="Ovrebo C."/>
            <person name="Racz N."/>
            <person name="Riley R."/>
            <person name="Savchenko A."/>
            <person name="Shiryaev A."/>
            <person name="Soop K."/>
            <person name="Spirin V."/>
            <person name="Szebenyi C."/>
            <person name="Tomsovsky M."/>
            <person name="Tulloss R.E."/>
            <person name="Uehling J."/>
            <person name="Grigoriev I.V."/>
            <person name="Vagvolgyi C."/>
            <person name="Papp T."/>
            <person name="Martin F.M."/>
            <person name="Miettinen O."/>
            <person name="Hibbett D.S."/>
            <person name="Nagy L.G."/>
        </authorList>
    </citation>
    <scope>NUCLEOTIDE SEQUENCE [LARGE SCALE GENOMIC DNA]</scope>
    <source>
        <strain evidence="9 10">OMC1185</strain>
    </source>
</reference>
<evidence type="ECO:0000256" key="8">
    <source>
        <dbReference type="ARBA" id="ARBA00023033"/>
    </source>
</evidence>
<dbReference type="PANTHER" id="PTHR46300">
    <property type="entry name" value="P450, PUTATIVE (EUROFUNG)-RELATED-RELATED"/>
    <property type="match status" value="1"/>
</dbReference>
<evidence type="ECO:0000256" key="4">
    <source>
        <dbReference type="ARBA" id="ARBA00022617"/>
    </source>
</evidence>
<dbReference type="GO" id="GO:0004497">
    <property type="term" value="F:monooxygenase activity"/>
    <property type="evidence" value="ECO:0007669"/>
    <property type="project" value="UniProtKB-KW"/>
</dbReference>
<keyword evidence="7" id="KW-0408">Iron</keyword>
<dbReference type="Proteomes" id="UP000305948">
    <property type="component" value="Unassembled WGS sequence"/>
</dbReference>
<evidence type="ECO:0000256" key="2">
    <source>
        <dbReference type="ARBA" id="ARBA00005179"/>
    </source>
</evidence>
<evidence type="ECO:0000256" key="3">
    <source>
        <dbReference type="ARBA" id="ARBA00010617"/>
    </source>
</evidence>
<dbReference type="EMBL" id="ML213510">
    <property type="protein sequence ID" value="TFK52101.1"/>
    <property type="molecule type" value="Genomic_DNA"/>
</dbReference>
<dbReference type="GO" id="GO:0020037">
    <property type="term" value="F:heme binding"/>
    <property type="evidence" value="ECO:0007669"/>
    <property type="project" value="InterPro"/>
</dbReference>
<dbReference type="STRING" id="5364.A0A5C3NEZ9"/>
<organism evidence="9 10">
    <name type="scientific">Heliocybe sulcata</name>
    <dbReference type="NCBI Taxonomy" id="5364"/>
    <lineage>
        <taxon>Eukaryota</taxon>
        <taxon>Fungi</taxon>
        <taxon>Dikarya</taxon>
        <taxon>Basidiomycota</taxon>
        <taxon>Agaricomycotina</taxon>
        <taxon>Agaricomycetes</taxon>
        <taxon>Gloeophyllales</taxon>
        <taxon>Gloeophyllaceae</taxon>
        <taxon>Heliocybe</taxon>
    </lineage>
</organism>
<keyword evidence="6" id="KW-0560">Oxidoreductase</keyword>